<dbReference type="Proteomes" id="UP000030758">
    <property type="component" value="Unassembled WGS sequence"/>
</dbReference>
<dbReference type="AlphaFoldDB" id="A0A085NPL2"/>
<evidence type="ECO:0000256" key="1">
    <source>
        <dbReference type="ARBA" id="ARBA00007527"/>
    </source>
</evidence>
<dbReference type="GO" id="GO:0006309">
    <property type="term" value="P:apoptotic DNA fragmentation"/>
    <property type="evidence" value="ECO:0007669"/>
    <property type="project" value="TreeGrafter"/>
</dbReference>
<gene>
    <name evidence="4" type="ORF">M514_07110</name>
</gene>
<reference evidence="4" key="1">
    <citation type="journal article" date="2014" name="Nat. Genet.">
        <title>Genome and transcriptome of the porcine whipworm Trichuris suis.</title>
        <authorList>
            <person name="Jex A.R."/>
            <person name="Nejsum P."/>
            <person name="Schwarz E.M."/>
            <person name="Hu L."/>
            <person name="Young N.D."/>
            <person name="Hall R.S."/>
            <person name="Korhonen P.K."/>
            <person name="Liao S."/>
            <person name="Thamsborg S."/>
            <person name="Xia J."/>
            <person name="Xu P."/>
            <person name="Wang S."/>
            <person name="Scheerlinck J.P."/>
            <person name="Hofmann A."/>
            <person name="Sternberg P.W."/>
            <person name="Wang J."/>
            <person name="Gasser R.B."/>
        </authorList>
    </citation>
    <scope>NUCLEOTIDE SEQUENCE [LARGE SCALE GENOMIC DNA]</scope>
    <source>
        <strain evidence="4">DCEP-RM93F</strain>
    </source>
</reference>
<organism evidence="4">
    <name type="scientific">Trichuris suis</name>
    <name type="common">pig whipworm</name>
    <dbReference type="NCBI Taxonomy" id="68888"/>
    <lineage>
        <taxon>Eukaryota</taxon>
        <taxon>Metazoa</taxon>
        <taxon>Ecdysozoa</taxon>
        <taxon>Nematoda</taxon>
        <taxon>Enoplea</taxon>
        <taxon>Dorylaimia</taxon>
        <taxon>Trichinellida</taxon>
        <taxon>Trichuridae</taxon>
        <taxon>Trichuris</taxon>
    </lineage>
</organism>
<dbReference type="InterPro" id="IPR004947">
    <property type="entry name" value="DNase_II"/>
</dbReference>
<dbReference type="PANTHER" id="PTHR10858:SF23">
    <property type="entry name" value="DEOXYRIBONUCLEASE II"/>
    <property type="match status" value="1"/>
</dbReference>
<proteinExistence type="inferred from homology"/>
<protein>
    <submittedName>
        <fullName evidence="4">Uncharacterized protein</fullName>
    </submittedName>
</protein>
<keyword evidence="2" id="KW-0378">Hydrolase</keyword>
<name>A0A085NPL2_9BILA</name>
<dbReference type="EMBL" id="KL367482">
    <property type="protein sequence ID" value="KFD71408.1"/>
    <property type="molecule type" value="Genomic_DNA"/>
</dbReference>
<dbReference type="PANTHER" id="PTHR10858">
    <property type="entry name" value="DEOXYRIBONUCLEASE II"/>
    <property type="match status" value="1"/>
</dbReference>
<keyword evidence="3" id="KW-0732">Signal</keyword>
<accession>A0A085NPL2</accession>
<evidence type="ECO:0000313" key="4">
    <source>
        <dbReference type="EMBL" id="KFD71408.1"/>
    </source>
</evidence>
<evidence type="ECO:0000256" key="3">
    <source>
        <dbReference type="SAM" id="SignalP"/>
    </source>
</evidence>
<dbReference type="GO" id="GO:0004531">
    <property type="term" value="F:deoxyribonuclease II activity"/>
    <property type="evidence" value="ECO:0007669"/>
    <property type="project" value="InterPro"/>
</dbReference>
<feature type="chain" id="PRO_5001796053" evidence="3">
    <location>
        <begin position="19"/>
        <end position="400"/>
    </location>
</feature>
<feature type="signal peptide" evidence="3">
    <location>
        <begin position="1"/>
        <end position="18"/>
    </location>
</feature>
<evidence type="ECO:0000256" key="2">
    <source>
        <dbReference type="ARBA" id="ARBA00022801"/>
    </source>
</evidence>
<comment type="similarity">
    <text evidence="1">Belongs to the DNase II family.</text>
</comment>
<sequence length="400" mass="45045">MTSWSALLIPLLFTQVIAQGIFDKYIDEENKKNDGETTGKEENKDQATPKSSEYYCRVGGKWQDCFPVPCGSCLLRNQHFSVMILFKPKEEQILILIDGSPTQKEQKEFPIGSEDDPVRATFSWYKSEDKCKEAEKEPKQKKAENGPLYAIYNDAMPYSPGVSTGGSSKGVIVYRNSSGFFMTHTVPGFPDVDEYKWTEEMYSSAHLFICLTLDKKMAEDIMSQLSYAGPLIYAASVPKDERKREPGKTLYKLLTTDKQRPSSGGRSFNAKAGKQNFFFFMKVGRPETDLTGDLIAKHFAQSFAVFTGVEIMKGDKKLPSKCRGGFKVENVRDTISVAKYDHTPYQNDFSWSCSSQTFCLLSQGRTVKDQRKHGMATCVASKKARKSFCSSVTNKTLERC</sequence>
<dbReference type="Pfam" id="PF03265">
    <property type="entry name" value="DNase_II"/>
    <property type="match status" value="1"/>
</dbReference>
<feature type="non-terminal residue" evidence="4">
    <location>
        <position position="400"/>
    </location>
</feature>